<dbReference type="InterPro" id="IPR013538">
    <property type="entry name" value="ASHA1/2-like_C"/>
</dbReference>
<sequence length="161" mass="17850">MPHQRSPETTEVLSFTISGFITRCPVQVFEAIVDHRQLSRHFAVGGAQGRMDTGATVTWNFDDGSEPSTVWVREAVLARCLILEWAGPDADDTNGPTTVEFVFQPANDFTRTKLTITESGWAPTAAGTRSALRECHRWTAMLTGLKAWLEHGVVLGRDLHR</sequence>
<organism evidence="3 4">
    <name type="scientific">Corynebacterium gallinarum</name>
    <dbReference type="NCBI Taxonomy" id="2762214"/>
    <lineage>
        <taxon>Bacteria</taxon>
        <taxon>Bacillati</taxon>
        <taxon>Actinomycetota</taxon>
        <taxon>Actinomycetes</taxon>
        <taxon>Mycobacteriales</taxon>
        <taxon>Corynebacteriaceae</taxon>
        <taxon>Corynebacterium</taxon>
    </lineage>
</organism>
<dbReference type="SUPFAM" id="SSF55961">
    <property type="entry name" value="Bet v1-like"/>
    <property type="match status" value="1"/>
</dbReference>
<dbReference type="InterPro" id="IPR023393">
    <property type="entry name" value="START-like_dom_sf"/>
</dbReference>
<name>A0A8I0HG37_9CORY</name>
<evidence type="ECO:0000313" key="3">
    <source>
        <dbReference type="EMBL" id="MBD8029293.1"/>
    </source>
</evidence>
<keyword evidence="4" id="KW-1185">Reference proteome</keyword>
<evidence type="ECO:0000313" key="4">
    <source>
        <dbReference type="Proteomes" id="UP000650224"/>
    </source>
</evidence>
<evidence type="ECO:0000259" key="2">
    <source>
        <dbReference type="Pfam" id="PF08327"/>
    </source>
</evidence>
<dbReference type="EMBL" id="JACSPR010000002">
    <property type="protein sequence ID" value="MBD8029293.1"/>
    <property type="molecule type" value="Genomic_DNA"/>
</dbReference>
<gene>
    <name evidence="3" type="ORF">H9627_02950</name>
</gene>
<dbReference type="Proteomes" id="UP000650224">
    <property type="component" value="Unassembled WGS sequence"/>
</dbReference>
<dbReference type="RefSeq" id="WP_191732549.1">
    <property type="nucleotide sequence ID" value="NZ_JACSPR010000002.1"/>
</dbReference>
<comment type="caution">
    <text evidence="3">The sequence shown here is derived from an EMBL/GenBank/DDBJ whole genome shotgun (WGS) entry which is preliminary data.</text>
</comment>
<dbReference type="AlphaFoldDB" id="A0A8I0HG37"/>
<evidence type="ECO:0000256" key="1">
    <source>
        <dbReference type="ARBA" id="ARBA00006817"/>
    </source>
</evidence>
<protein>
    <submittedName>
        <fullName evidence="3">SRPBCC domain-containing protein</fullName>
    </submittedName>
</protein>
<accession>A0A8I0HG37</accession>
<reference evidence="3 4" key="1">
    <citation type="submission" date="2020-08" db="EMBL/GenBank/DDBJ databases">
        <title>A Genomic Blueprint of the Chicken Gut Microbiome.</title>
        <authorList>
            <person name="Gilroy R."/>
            <person name="Ravi A."/>
            <person name="Getino M."/>
            <person name="Pursley I."/>
            <person name="Horton D.L."/>
            <person name="Alikhan N.-F."/>
            <person name="Baker D."/>
            <person name="Gharbi K."/>
            <person name="Hall N."/>
            <person name="Watson M."/>
            <person name="Adriaenssens E.M."/>
            <person name="Foster-Nyarko E."/>
            <person name="Jarju S."/>
            <person name="Secka A."/>
            <person name="Antonio M."/>
            <person name="Oren A."/>
            <person name="Chaudhuri R."/>
            <person name="La Ragione R.M."/>
            <person name="Hildebrand F."/>
            <person name="Pallen M.J."/>
        </authorList>
    </citation>
    <scope>NUCLEOTIDE SEQUENCE [LARGE SCALE GENOMIC DNA]</scope>
    <source>
        <strain evidence="3 4">Sa1YVA5</strain>
    </source>
</reference>
<proteinExistence type="inferred from homology"/>
<comment type="similarity">
    <text evidence="1">Belongs to the AHA1 family.</text>
</comment>
<dbReference type="Gene3D" id="3.30.530.20">
    <property type="match status" value="1"/>
</dbReference>
<feature type="domain" description="Activator of Hsp90 ATPase homologue 1/2-like C-terminal" evidence="2">
    <location>
        <begin position="26"/>
        <end position="150"/>
    </location>
</feature>
<dbReference type="Pfam" id="PF08327">
    <property type="entry name" value="AHSA1"/>
    <property type="match status" value="1"/>
</dbReference>